<feature type="domain" description="Protein kinase" evidence="14">
    <location>
        <begin position="12"/>
        <end position="270"/>
    </location>
</feature>
<evidence type="ECO:0000256" key="1">
    <source>
        <dbReference type="ARBA" id="ARBA00005354"/>
    </source>
</evidence>
<comment type="similarity">
    <text evidence="1">Belongs to the protein kinase superfamily. CAMK Ser/Thr protein kinase family. CaMK subfamily.</text>
</comment>
<dbReference type="GO" id="GO:0043226">
    <property type="term" value="C:organelle"/>
    <property type="evidence" value="ECO:0007669"/>
    <property type="project" value="UniProtKB-ARBA"/>
</dbReference>
<evidence type="ECO:0000256" key="4">
    <source>
        <dbReference type="ARBA" id="ARBA00022553"/>
    </source>
</evidence>
<dbReference type="InterPro" id="IPR032710">
    <property type="entry name" value="NTF2-like_dom_sf"/>
</dbReference>
<dbReference type="OrthoDB" id="336747at2759"/>
<keyword evidence="5" id="KW-0808">Transferase</keyword>
<evidence type="ECO:0000313" key="15">
    <source>
        <dbReference type="Proteomes" id="UP000186698"/>
    </source>
</evidence>
<dbReference type="SMART" id="SM00220">
    <property type="entry name" value="S_TKc"/>
    <property type="match status" value="1"/>
</dbReference>
<evidence type="ECO:0000256" key="7">
    <source>
        <dbReference type="ARBA" id="ARBA00022777"/>
    </source>
</evidence>
<evidence type="ECO:0000256" key="12">
    <source>
        <dbReference type="PROSITE-ProRule" id="PRU10141"/>
    </source>
</evidence>
<dbReference type="GO" id="GO:0004683">
    <property type="term" value="F:calcium/calmodulin-dependent protein kinase activity"/>
    <property type="evidence" value="ECO:0007669"/>
    <property type="project" value="UniProtKB-EC"/>
</dbReference>
<dbReference type="InterPro" id="IPR013543">
    <property type="entry name" value="Ca/CaM-dep_prot_kinase-assoc"/>
</dbReference>
<dbReference type="InterPro" id="IPR011009">
    <property type="entry name" value="Kinase-like_dom_sf"/>
</dbReference>
<protein>
    <recommendedName>
        <fullName evidence="2">calcium/calmodulin-dependent protein kinase</fullName>
        <ecNumber evidence="2">2.7.11.17</ecNumber>
    </recommendedName>
</protein>
<keyword evidence="7 16" id="KW-0418">Kinase</keyword>
<dbReference type="RefSeq" id="XP_018109676.1">
    <property type="nucleotide sequence ID" value="XM_018254187.2"/>
</dbReference>
<dbReference type="Gene3D" id="6.10.140.620">
    <property type="match status" value="1"/>
</dbReference>
<dbReference type="InterPro" id="IPR000719">
    <property type="entry name" value="Prot_kinase_dom"/>
</dbReference>
<dbReference type="FunFam" id="1.10.510.10:FF:000001">
    <property type="entry name" value="Calcium/calmodulin-dependent protein kinase type II subunit delta"/>
    <property type="match status" value="1"/>
</dbReference>
<evidence type="ECO:0000256" key="13">
    <source>
        <dbReference type="SAM" id="MobiDB-lite"/>
    </source>
</evidence>
<dbReference type="Gene3D" id="3.10.450.50">
    <property type="match status" value="1"/>
</dbReference>
<comment type="catalytic activity">
    <reaction evidence="11">
        <text>L-seryl-[protein] + ATP = O-phospho-L-seryl-[protein] + ADP + H(+)</text>
        <dbReference type="Rhea" id="RHEA:17989"/>
        <dbReference type="Rhea" id="RHEA-COMP:9863"/>
        <dbReference type="Rhea" id="RHEA-COMP:11604"/>
        <dbReference type="ChEBI" id="CHEBI:15378"/>
        <dbReference type="ChEBI" id="CHEBI:29999"/>
        <dbReference type="ChEBI" id="CHEBI:30616"/>
        <dbReference type="ChEBI" id="CHEBI:83421"/>
        <dbReference type="ChEBI" id="CHEBI:456216"/>
        <dbReference type="EC" id="2.7.11.17"/>
    </reaction>
</comment>
<keyword evidence="8 12" id="KW-0067">ATP-binding</keyword>
<dbReference type="CTD" id="399284"/>
<dbReference type="InterPro" id="IPR017441">
    <property type="entry name" value="Protein_kinase_ATP_BS"/>
</dbReference>
<keyword evidence="3" id="KW-0723">Serine/threonine-protein kinase</keyword>
<name>A0A8J0UT80_XENLA</name>
<gene>
    <name evidence="17" type="primary">camk2b.S</name>
    <name evidence="16" type="synonym">camk2</name>
    <name evidence="16" type="synonym">camk2a</name>
    <name evidence="16" type="synonym">camk2a.S</name>
    <name evidence="16" type="synonym">camk2b</name>
</gene>
<keyword evidence="4" id="KW-0597">Phosphoprotein</keyword>
<reference evidence="15" key="1">
    <citation type="submission" date="2024-06" db="UniProtKB">
        <authorList>
            <consortium name="RefSeq"/>
        </authorList>
    </citation>
    <scope>NUCLEOTIDE SEQUENCE [LARGE SCALE GENOMIC DNA]</scope>
    <source>
        <strain evidence="15">J_2021</strain>
    </source>
</reference>
<keyword evidence="15" id="KW-1185">Reference proteome</keyword>
<evidence type="ECO:0000256" key="6">
    <source>
        <dbReference type="ARBA" id="ARBA00022741"/>
    </source>
</evidence>
<dbReference type="Proteomes" id="UP000186698">
    <property type="component" value="Chromosome 3S"/>
</dbReference>
<dbReference type="Gene3D" id="3.30.200.20">
    <property type="entry name" value="Phosphorylase Kinase, domain 1"/>
    <property type="match status" value="1"/>
</dbReference>
<dbReference type="PANTHER" id="PTHR24347">
    <property type="entry name" value="SERINE/THREONINE-PROTEIN KINASE"/>
    <property type="match status" value="1"/>
</dbReference>
<evidence type="ECO:0000313" key="16">
    <source>
        <dbReference type="RefSeq" id="XP_018109676.1"/>
    </source>
</evidence>
<dbReference type="FunFam" id="3.30.200.20:FF:000002">
    <property type="entry name" value="Calcium/calmodulin-dependent protein kinase type II subunit delta isoform 2"/>
    <property type="match status" value="1"/>
</dbReference>
<dbReference type="PROSITE" id="PS50011">
    <property type="entry name" value="PROTEIN_KINASE_DOM"/>
    <property type="match status" value="1"/>
</dbReference>
<dbReference type="FunFam" id="3.10.450.50:FF:000001">
    <property type="entry name" value="calcium/calmodulin-dependent protein kinase type II subunit gamma isoform X1"/>
    <property type="match status" value="1"/>
</dbReference>
<evidence type="ECO:0000256" key="3">
    <source>
        <dbReference type="ARBA" id="ARBA00022527"/>
    </source>
</evidence>
<feature type="region of interest" description="Disordered" evidence="13">
    <location>
        <begin position="323"/>
        <end position="365"/>
    </location>
</feature>
<dbReference type="Gene3D" id="1.10.510.10">
    <property type="entry name" value="Transferase(Phosphotransferase) domain 1"/>
    <property type="match status" value="1"/>
</dbReference>
<evidence type="ECO:0000313" key="17">
    <source>
        <dbReference type="Xenbase" id="XB-GENE-17337162"/>
    </source>
</evidence>
<dbReference type="PROSITE" id="PS00108">
    <property type="entry name" value="PROTEIN_KINASE_ST"/>
    <property type="match status" value="1"/>
</dbReference>
<dbReference type="PROSITE" id="PS00107">
    <property type="entry name" value="PROTEIN_KINASE_ATP"/>
    <property type="match status" value="1"/>
</dbReference>
<dbReference type="Pfam" id="PF08332">
    <property type="entry name" value="CaMKII_AD"/>
    <property type="match status" value="1"/>
</dbReference>
<dbReference type="AlphaFoldDB" id="A0A8J0UT80"/>
<accession>A0A8J0UT80</accession>
<dbReference type="AGR" id="Xenbase:XB-GENE-17337162"/>
<reference evidence="16" key="2">
    <citation type="submission" date="2025-08" db="UniProtKB">
        <authorList>
            <consortium name="RefSeq"/>
        </authorList>
    </citation>
    <scope>IDENTIFICATION</scope>
    <source>
        <strain evidence="16">J_2021</strain>
        <tissue evidence="16">Erythrocytes</tissue>
    </source>
</reference>
<dbReference type="SUPFAM" id="SSF54427">
    <property type="entry name" value="NTF2-like"/>
    <property type="match status" value="1"/>
</dbReference>
<evidence type="ECO:0000256" key="2">
    <source>
        <dbReference type="ARBA" id="ARBA00012434"/>
    </source>
</evidence>
<evidence type="ECO:0000256" key="9">
    <source>
        <dbReference type="ARBA" id="ARBA00022860"/>
    </source>
</evidence>
<dbReference type="Xenbase" id="XB-GENE-17337162">
    <property type="gene designation" value="camk2b.S"/>
</dbReference>
<feature type="compositionally biased region" description="Polar residues" evidence="13">
    <location>
        <begin position="328"/>
        <end position="339"/>
    </location>
</feature>
<dbReference type="SUPFAM" id="SSF56112">
    <property type="entry name" value="Protein kinase-like (PK-like)"/>
    <property type="match status" value="1"/>
</dbReference>
<dbReference type="InterPro" id="IPR008271">
    <property type="entry name" value="Ser/Thr_kinase_AS"/>
</dbReference>
<evidence type="ECO:0000256" key="11">
    <source>
        <dbReference type="ARBA" id="ARBA00047430"/>
    </source>
</evidence>
<feature type="binding site" evidence="12">
    <location>
        <position position="41"/>
    </location>
    <ligand>
        <name>ATP</name>
        <dbReference type="ChEBI" id="CHEBI:30616"/>
    </ligand>
</feature>
<evidence type="ECO:0000256" key="10">
    <source>
        <dbReference type="ARBA" id="ARBA00047307"/>
    </source>
</evidence>
<organism evidence="15 16">
    <name type="scientific">Xenopus laevis</name>
    <name type="common">African clawed frog</name>
    <dbReference type="NCBI Taxonomy" id="8355"/>
    <lineage>
        <taxon>Eukaryota</taxon>
        <taxon>Metazoa</taxon>
        <taxon>Chordata</taxon>
        <taxon>Craniata</taxon>
        <taxon>Vertebrata</taxon>
        <taxon>Euteleostomi</taxon>
        <taxon>Amphibia</taxon>
        <taxon>Batrachia</taxon>
        <taxon>Anura</taxon>
        <taxon>Pipoidea</taxon>
        <taxon>Pipidae</taxon>
        <taxon>Xenopodinae</taxon>
        <taxon>Xenopus</taxon>
        <taxon>Xenopus</taxon>
    </lineage>
</organism>
<dbReference type="GeneID" id="399284"/>
<evidence type="ECO:0000256" key="5">
    <source>
        <dbReference type="ARBA" id="ARBA00022679"/>
    </source>
</evidence>
<dbReference type="EC" id="2.7.11.17" evidence="2"/>
<proteinExistence type="inferred from homology"/>
<keyword evidence="9" id="KW-0112">Calmodulin-binding</keyword>
<dbReference type="CDD" id="cd14086">
    <property type="entry name" value="STKc_CaMKII"/>
    <property type="match status" value="1"/>
</dbReference>
<keyword evidence="6 12" id="KW-0547">Nucleotide-binding</keyword>
<sequence length="584" mass="65514">MAVTCTRFTDEYQLYEEIGKGAFSVVRRCVKLCTGHEYAAKIINTKKLSARDHQKLEREARICRLLKHPNIVRLHDSISEEGFHYLIFDLVTGGELFEDIVAREYYSEADASHCIQQILEAVLHCHQMGVVHRDLKPENLLLASKCKGAAVKLADFGLAIEVQGEQQAWFGFAGTPGYLSPEVLRKEAYGKPVDIWACGVILYILLVGYPPFWDEDQHKLYQQIKAGAYDFPSPEWDTVTPEAKNLINQMLTINPAKRITAHEALKHPWVCQRSTVASMMHRQETVECLKKFNARRKLKGAILTTMLATRNFSAAKSLLNKKTDVGKPQTNSTKNSAGVTSPKGPIPPAALESSDSTHTNPEDEEMKVMKFSDILSSVRRGSGALEAEGPQAAIAQQPLSPSFPHSPLAQPARFSDIFNTVRRGSEAEGVQYSNTQHRLSQPHLNSPFVQPRKQEIIKITEQLIEAVNNGDFEAYAKICDPGLTTFEPEALGNLVEGIDFHRFYFENLLSKNNKPIHTTILNPHVHVVGEDAACIAYIRLTQYIDTQGRPRTSQSEETRVWHRRDGKWQNVHFHCSGAPVAPLQ</sequence>
<evidence type="ECO:0000256" key="8">
    <source>
        <dbReference type="ARBA" id="ARBA00022840"/>
    </source>
</evidence>
<comment type="catalytic activity">
    <reaction evidence="10">
        <text>L-threonyl-[protein] + ATP = O-phospho-L-threonyl-[protein] + ADP + H(+)</text>
        <dbReference type="Rhea" id="RHEA:46608"/>
        <dbReference type="Rhea" id="RHEA-COMP:11060"/>
        <dbReference type="Rhea" id="RHEA-COMP:11605"/>
        <dbReference type="ChEBI" id="CHEBI:15378"/>
        <dbReference type="ChEBI" id="CHEBI:30013"/>
        <dbReference type="ChEBI" id="CHEBI:30616"/>
        <dbReference type="ChEBI" id="CHEBI:61977"/>
        <dbReference type="ChEBI" id="CHEBI:456216"/>
        <dbReference type="EC" id="2.7.11.17"/>
    </reaction>
</comment>
<evidence type="ECO:0000259" key="14">
    <source>
        <dbReference type="PROSITE" id="PS50011"/>
    </source>
</evidence>
<dbReference type="GO" id="GO:0005516">
    <property type="term" value="F:calmodulin binding"/>
    <property type="evidence" value="ECO:0007669"/>
    <property type="project" value="UniProtKB-KW"/>
</dbReference>
<dbReference type="Pfam" id="PF00069">
    <property type="entry name" value="Pkinase"/>
    <property type="match status" value="1"/>
</dbReference>
<dbReference type="GO" id="GO:0005524">
    <property type="term" value="F:ATP binding"/>
    <property type="evidence" value="ECO:0007669"/>
    <property type="project" value="UniProtKB-UniRule"/>
</dbReference>